<dbReference type="EMBL" id="JACBZM010000001">
    <property type="protein sequence ID" value="NYI44036.1"/>
    <property type="molecule type" value="Genomic_DNA"/>
</dbReference>
<sequence>MKQTYTPPVLESLSLRATQDIELDLDIIIGIGS</sequence>
<protein>
    <submittedName>
        <fullName evidence="1">Uncharacterized protein</fullName>
    </submittedName>
</protein>
<evidence type="ECO:0000313" key="1">
    <source>
        <dbReference type="EMBL" id="NYI44036.1"/>
    </source>
</evidence>
<reference evidence="1 2" key="1">
    <citation type="submission" date="2020-07" db="EMBL/GenBank/DDBJ databases">
        <title>Sequencing the genomes of 1000 actinobacteria strains.</title>
        <authorList>
            <person name="Klenk H.-P."/>
        </authorList>
    </citation>
    <scope>NUCLEOTIDE SEQUENCE [LARGE SCALE GENOMIC DNA]</scope>
    <source>
        <strain evidence="1 2">DSM 15131</strain>
    </source>
</reference>
<comment type="caution">
    <text evidence="1">The sequence shown here is derived from an EMBL/GenBank/DDBJ whole genome shotgun (WGS) entry which is preliminary data.</text>
</comment>
<organism evidence="1 2">
    <name type="scientific">Nocardioides aromaticivorans</name>
    <dbReference type="NCBI Taxonomy" id="200618"/>
    <lineage>
        <taxon>Bacteria</taxon>
        <taxon>Bacillati</taxon>
        <taxon>Actinomycetota</taxon>
        <taxon>Actinomycetes</taxon>
        <taxon>Propionibacteriales</taxon>
        <taxon>Nocardioidaceae</taxon>
        <taxon>Nocardioides</taxon>
    </lineage>
</organism>
<dbReference type="AlphaFoldDB" id="A0A7Y9ZIF1"/>
<dbReference type="Proteomes" id="UP000562045">
    <property type="component" value="Unassembled WGS sequence"/>
</dbReference>
<gene>
    <name evidence="1" type="ORF">BJ993_001116</name>
</gene>
<evidence type="ECO:0000313" key="2">
    <source>
        <dbReference type="Proteomes" id="UP000562045"/>
    </source>
</evidence>
<name>A0A7Y9ZIF1_9ACTN</name>
<accession>A0A7Y9ZIF1</accession>
<proteinExistence type="predicted"/>